<dbReference type="Proteomes" id="UP000003730">
    <property type="component" value="Unassembled WGS sequence"/>
</dbReference>
<name>G2EAH2_9FLAO</name>
<proteinExistence type="predicted"/>
<evidence type="ECO:0000313" key="3">
    <source>
        <dbReference type="Proteomes" id="UP000003730"/>
    </source>
</evidence>
<dbReference type="EMBL" id="AFXZ01000005">
    <property type="protein sequence ID" value="EGV44569.2"/>
    <property type="molecule type" value="Genomic_DNA"/>
</dbReference>
<keyword evidence="1" id="KW-0732">Signal</keyword>
<reference evidence="2 3" key="1">
    <citation type="journal article" date="2008" name="Int. J. Syst. Evol. Microbiol.">
        <title>Bizionia argentinensis sp. nov., isolated from surface marine water in Antarctica.</title>
        <authorList>
            <person name="Bercovich A."/>
            <person name="Vazquez S.C."/>
            <person name="Yankilevich P."/>
            <person name="Coria S.H."/>
            <person name="Foti M."/>
            <person name="Hernandez E."/>
            <person name="Vidal A."/>
            <person name="Ruberto L."/>
            <person name="Melo C."/>
            <person name="Marenssi S."/>
            <person name="Criscuolo M."/>
            <person name="Memoli M."/>
            <person name="Arguelles M."/>
            <person name="Mac Cormack W.P."/>
        </authorList>
    </citation>
    <scope>NUCLEOTIDE SEQUENCE [LARGE SCALE GENOMIC DNA]</scope>
    <source>
        <strain evidence="2 3">JUB59</strain>
    </source>
</reference>
<dbReference type="AlphaFoldDB" id="G2EAH2"/>
<protein>
    <submittedName>
        <fullName evidence="2">Peptidoglycan-binding protein LysM</fullName>
    </submittedName>
</protein>
<accession>G2EAH2</accession>
<evidence type="ECO:0000313" key="2">
    <source>
        <dbReference type="EMBL" id="EGV44569.2"/>
    </source>
</evidence>
<feature type="chain" id="PRO_5020269316" evidence="1">
    <location>
        <begin position="21"/>
        <end position="174"/>
    </location>
</feature>
<dbReference type="PATRIC" id="fig|1046627.3.peg.543"/>
<organism evidence="2 3">
    <name type="scientific">Bizionia argentinensis JUB59</name>
    <dbReference type="NCBI Taxonomy" id="1046627"/>
    <lineage>
        <taxon>Bacteria</taxon>
        <taxon>Pseudomonadati</taxon>
        <taxon>Bacteroidota</taxon>
        <taxon>Flavobacteriia</taxon>
        <taxon>Flavobacteriales</taxon>
        <taxon>Flavobacteriaceae</taxon>
        <taxon>Bizionia</taxon>
    </lineage>
</organism>
<evidence type="ECO:0000256" key="1">
    <source>
        <dbReference type="SAM" id="SignalP"/>
    </source>
</evidence>
<sequence length="174" mass="18784">MSLATFAFTLLIFGISNSWAQQAKTTINLVLADVISIDPGSASNDGSVDFHYDNVNDYNSEKTTTIPNSLVITFTKPFDLKVKANGENFEFGSNLIPVNVLIIKRNESSQITGTSVPIVLSTQDQVLIRGADRGSRLTLDLDYTIPQAKSSSSDILGKPAGTYTQKVTYTATAL</sequence>
<gene>
    <name evidence="2" type="ORF">BZARG_2164</name>
</gene>
<dbReference type="OrthoDB" id="709039at2"/>
<feature type="signal peptide" evidence="1">
    <location>
        <begin position="1"/>
        <end position="20"/>
    </location>
</feature>
<keyword evidence="3" id="KW-1185">Reference proteome</keyword>
<dbReference type="eggNOG" id="ENOG5033PWQ">
    <property type="taxonomic scope" value="Bacteria"/>
</dbReference>
<comment type="caution">
    <text evidence="2">The sequence shown here is derived from an EMBL/GenBank/DDBJ whole genome shotgun (WGS) entry which is preliminary data.</text>
</comment>